<name>A0A6D2KB92_9BRAS</name>
<dbReference type="AlphaFoldDB" id="A0A6D2KB92"/>
<feature type="compositionally biased region" description="Basic residues" evidence="1">
    <location>
        <begin position="53"/>
        <end position="67"/>
    </location>
</feature>
<organism evidence="2 3">
    <name type="scientific">Microthlaspi erraticum</name>
    <dbReference type="NCBI Taxonomy" id="1685480"/>
    <lineage>
        <taxon>Eukaryota</taxon>
        <taxon>Viridiplantae</taxon>
        <taxon>Streptophyta</taxon>
        <taxon>Embryophyta</taxon>
        <taxon>Tracheophyta</taxon>
        <taxon>Spermatophyta</taxon>
        <taxon>Magnoliopsida</taxon>
        <taxon>eudicotyledons</taxon>
        <taxon>Gunneridae</taxon>
        <taxon>Pentapetalae</taxon>
        <taxon>rosids</taxon>
        <taxon>malvids</taxon>
        <taxon>Brassicales</taxon>
        <taxon>Brassicaceae</taxon>
        <taxon>Coluteocarpeae</taxon>
        <taxon>Microthlaspi</taxon>
    </lineage>
</organism>
<feature type="compositionally biased region" description="Basic and acidic residues" evidence="1">
    <location>
        <begin position="28"/>
        <end position="47"/>
    </location>
</feature>
<gene>
    <name evidence="2" type="ORF">MERR_LOCUS32327</name>
</gene>
<proteinExistence type="predicted"/>
<protein>
    <submittedName>
        <fullName evidence="2">Uncharacterized protein</fullName>
    </submittedName>
</protein>
<keyword evidence="3" id="KW-1185">Reference proteome</keyword>
<reference evidence="2" key="1">
    <citation type="submission" date="2020-01" db="EMBL/GenBank/DDBJ databases">
        <authorList>
            <person name="Mishra B."/>
        </authorList>
    </citation>
    <scope>NUCLEOTIDE SEQUENCE [LARGE SCALE GENOMIC DNA]</scope>
</reference>
<accession>A0A6D2KB92</accession>
<sequence length="88" mass="9765">MRGRALRNDQKWCSLNRDKGKTQTKRAQPHDSGDVGPREEQEEERPIGVKASKAAKLRGSKTVKRTTKTGGCYEEPPSRGCSKSEGVH</sequence>
<feature type="compositionally biased region" description="Basic and acidic residues" evidence="1">
    <location>
        <begin position="1"/>
        <end position="21"/>
    </location>
</feature>
<comment type="caution">
    <text evidence="2">The sequence shown here is derived from an EMBL/GenBank/DDBJ whole genome shotgun (WGS) entry which is preliminary data.</text>
</comment>
<feature type="region of interest" description="Disordered" evidence="1">
    <location>
        <begin position="1"/>
        <end position="88"/>
    </location>
</feature>
<evidence type="ECO:0000313" key="3">
    <source>
        <dbReference type="Proteomes" id="UP000467841"/>
    </source>
</evidence>
<evidence type="ECO:0000256" key="1">
    <source>
        <dbReference type="SAM" id="MobiDB-lite"/>
    </source>
</evidence>
<dbReference type="EMBL" id="CACVBM020001315">
    <property type="protein sequence ID" value="CAA7045092.1"/>
    <property type="molecule type" value="Genomic_DNA"/>
</dbReference>
<dbReference type="Proteomes" id="UP000467841">
    <property type="component" value="Unassembled WGS sequence"/>
</dbReference>
<evidence type="ECO:0000313" key="2">
    <source>
        <dbReference type="EMBL" id="CAA7045092.1"/>
    </source>
</evidence>